<dbReference type="GO" id="GO:0004622">
    <property type="term" value="F:phosphatidylcholine lysophospholipase activity"/>
    <property type="evidence" value="ECO:0007669"/>
    <property type="project" value="TreeGrafter"/>
</dbReference>
<dbReference type="Pfam" id="PF13472">
    <property type="entry name" value="Lipase_GDSL_2"/>
    <property type="match status" value="1"/>
</dbReference>
<proteinExistence type="predicted"/>
<organism evidence="3 4">
    <name type="scientific">Oceanicoccus sagamiensis</name>
    <dbReference type="NCBI Taxonomy" id="716816"/>
    <lineage>
        <taxon>Bacteria</taxon>
        <taxon>Pseudomonadati</taxon>
        <taxon>Pseudomonadota</taxon>
        <taxon>Gammaproteobacteria</taxon>
        <taxon>Cellvibrionales</taxon>
        <taxon>Spongiibacteraceae</taxon>
        <taxon>Oceanicoccus</taxon>
    </lineage>
</organism>
<dbReference type="InterPro" id="IPR036514">
    <property type="entry name" value="SGNH_hydro_sf"/>
</dbReference>
<evidence type="ECO:0000313" key="3">
    <source>
        <dbReference type="EMBL" id="ARN76009.1"/>
    </source>
</evidence>
<gene>
    <name evidence="3" type="ORF">BST96_19065</name>
</gene>
<feature type="domain" description="SGNH hydrolase-type esterase" evidence="2">
    <location>
        <begin position="42"/>
        <end position="201"/>
    </location>
</feature>
<evidence type="ECO:0000313" key="4">
    <source>
        <dbReference type="Proteomes" id="UP000193450"/>
    </source>
</evidence>
<dbReference type="STRING" id="716816.BST96_19065"/>
<name>A0A1X9NKP8_9GAMM</name>
<reference evidence="3 4" key="1">
    <citation type="submission" date="2016-11" db="EMBL/GenBank/DDBJ databases">
        <title>Trade-off between light-utilization and light-protection in marine flavobacteria.</title>
        <authorList>
            <person name="Kumagai Y."/>
        </authorList>
    </citation>
    <scope>NUCLEOTIDE SEQUENCE [LARGE SCALE GENOMIC DNA]</scope>
    <source>
        <strain evidence="3 4">NBRC 107125</strain>
    </source>
</reference>
<feature type="signal peptide" evidence="1">
    <location>
        <begin position="1"/>
        <end position="31"/>
    </location>
</feature>
<feature type="chain" id="PRO_5013321942" evidence="1">
    <location>
        <begin position="32"/>
        <end position="219"/>
    </location>
</feature>
<dbReference type="PROSITE" id="PS51257">
    <property type="entry name" value="PROKAR_LIPOPROTEIN"/>
    <property type="match status" value="1"/>
</dbReference>
<dbReference type="CDD" id="cd01822">
    <property type="entry name" value="Lysophospholipase_L1_like"/>
    <property type="match status" value="1"/>
</dbReference>
<dbReference type="KEGG" id="osg:BST96_19065"/>
<dbReference type="InterPro" id="IPR051532">
    <property type="entry name" value="Ester_Hydrolysis_Enzymes"/>
</dbReference>
<dbReference type="AlphaFoldDB" id="A0A1X9NKP8"/>
<dbReference type="SUPFAM" id="SSF52266">
    <property type="entry name" value="SGNH hydrolase"/>
    <property type="match status" value="1"/>
</dbReference>
<dbReference type="RefSeq" id="WP_085760213.1">
    <property type="nucleotide sequence ID" value="NZ_CP019343.1"/>
</dbReference>
<dbReference type="Gene3D" id="3.40.50.1110">
    <property type="entry name" value="SGNH hydrolase"/>
    <property type="match status" value="1"/>
</dbReference>
<dbReference type="InterPro" id="IPR013830">
    <property type="entry name" value="SGNH_hydro"/>
</dbReference>
<accession>A0A1X9NKP8</accession>
<protein>
    <submittedName>
        <fullName evidence="3">Arylesterase</fullName>
    </submittedName>
</protein>
<evidence type="ECO:0000256" key="1">
    <source>
        <dbReference type="SAM" id="SignalP"/>
    </source>
</evidence>
<dbReference type="EMBL" id="CP019343">
    <property type="protein sequence ID" value="ARN76009.1"/>
    <property type="molecule type" value="Genomic_DNA"/>
</dbReference>
<sequence>MLLYFKHFTRQVTKHCLLAITLCAFTLSCWAAEAAKPVSIMVLGDSISAAFGIAREDGWVNLLDQHLINDHPDTDYKVINASISGETTGGGLSRLPKLLANHKPNIVIIELGGNDGLRGYPIKTLRGNLDQMVSLSKQANARVLVAGMQIPPNYGPRYTQQFYDSFGKIAQKYDTALLPFLLEGIALSPGLMQKDGIHPTAPAQPLILQNVLPHLKELL</sequence>
<dbReference type="PANTHER" id="PTHR30383">
    <property type="entry name" value="THIOESTERASE 1/PROTEASE 1/LYSOPHOSPHOLIPASE L1"/>
    <property type="match status" value="1"/>
</dbReference>
<dbReference type="Proteomes" id="UP000193450">
    <property type="component" value="Chromosome"/>
</dbReference>
<keyword evidence="1" id="KW-0732">Signal</keyword>
<keyword evidence="4" id="KW-1185">Reference proteome</keyword>
<dbReference type="OrthoDB" id="9786188at2"/>
<evidence type="ECO:0000259" key="2">
    <source>
        <dbReference type="Pfam" id="PF13472"/>
    </source>
</evidence>
<dbReference type="PANTHER" id="PTHR30383:SF24">
    <property type="entry name" value="THIOESTERASE 1_PROTEASE 1_LYSOPHOSPHOLIPASE L1"/>
    <property type="match status" value="1"/>
</dbReference>